<keyword evidence="3" id="KW-1185">Reference proteome</keyword>
<feature type="region of interest" description="Disordered" evidence="1">
    <location>
        <begin position="1"/>
        <end position="38"/>
    </location>
</feature>
<accession>A0AAV9FLT7</accession>
<comment type="caution">
    <text evidence="2">The sequence shown here is derived from an EMBL/GenBank/DDBJ whole genome shotgun (WGS) entry which is preliminary data.</text>
</comment>
<reference evidence="2" key="1">
    <citation type="journal article" date="2023" name="Nat. Commun.">
        <title>Diploid and tetraploid genomes of Acorus and the evolution of monocots.</title>
        <authorList>
            <person name="Ma L."/>
            <person name="Liu K.W."/>
            <person name="Li Z."/>
            <person name="Hsiao Y.Y."/>
            <person name="Qi Y."/>
            <person name="Fu T."/>
            <person name="Tang G.D."/>
            <person name="Zhang D."/>
            <person name="Sun W.H."/>
            <person name="Liu D.K."/>
            <person name="Li Y."/>
            <person name="Chen G.Z."/>
            <person name="Liu X.D."/>
            <person name="Liao X.Y."/>
            <person name="Jiang Y.T."/>
            <person name="Yu X."/>
            <person name="Hao Y."/>
            <person name="Huang J."/>
            <person name="Zhao X.W."/>
            <person name="Ke S."/>
            <person name="Chen Y.Y."/>
            <person name="Wu W.L."/>
            <person name="Hsu J.L."/>
            <person name="Lin Y.F."/>
            <person name="Huang M.D."/>
            <person name="Li C.Y."/>
            <person name="Huang L."/>
            <person name="Wang Z.W."/>
            <person name="Zhao X."/>
            <person name="Zhong W.Y."/>
            <person name="Peng D.H."/>
            <person name="Ahmad S."/>
            <person name="Lan S."/>
            <person name="Zhang J.S."/>
            <person name="Tsai W.C."/>
            <person name="Van de Peer Y."/>
            <person name="Liu Z.J."/>
        </authorList>
    </citation>
    <scope>NUCLEOTIDE SEQUENCE</scope>
    <source>
        <strain evidence="2">CP</strain>
    </source>
</reference>
<dbReference type="GO" id="GO:0034722">
    <property type="term" value="F:gamma-glutamyl-peptidase activity"/>
    <property type="evidence" value="ECO:0007669"/>
    <property type="project" value="TreeGrafter"/>
</dbReference>
<dbReference type="Gene3D" id="3.40.50.880">
    <property type="match status" value="1"/>
</dbReference>
<organism evidence="2 3">
    <name type="scientific">Acorus calamus</name>
    <name type="common">Sweet flag</name>
    <dbReference type="NCBI Taxonomy" id="4465"/>
    <lineage>
        <taxon>Eukaryota</taxon>
        <taxon>Viridiplantae</taxon>
        <taxon>Streptophyta</taxon>
        <taxon>Embryophyta</taxon>
        <taxon>Tracheophyta</taxon>
        <taxon>Spermatophyta</taxon>
        <taxon>Magnoliopsida</taxon>
        <taxon>Liliopsida</taxon>
        <taxon>Acoraceae</taxon>
        <taxon>Acorus</taxon>
    </lineage>
</organism>
<gene>
    <name evidence="2" type="primary">GGH</name>
    <name evidence="2" type="ORF">QJS10_CPA01g01836</name>
</gene>
<evidence type="ECO:0000313" key="2">
    <source>
        <dbReference type="EMBL" id="KAK1326893.1"/>
    </source>
</evidence>
<dbReference type="GO" id="GO:0046900">
    <property type="term" value="P:tetrahydrofolylpolyglutamate metabolic process"/>
    <property type="evidence" value="ECO:0007669"/>
    <property type="project" value="TreeGrafter"/>
</dbReference>
<keyword evidence="2" id="KW-0378">Hydrolase</keyword>
<evidence type="ECO:0000313" key="3">
    <source>
        <dbReference type="Proteomes" id="UP001180020"/>
    </source>
</evidence>
<evidence type="ECO:0000256" key="1">
    <source>
        <dbReference type="SAM" id="MobiDB-lite"/>
    </source>
</evidence>
<reference evidence="2" key="2">
    <citation type="submission" date="2023-06" db="EMBL/GenBank/DDBJ databases">
        <authorList>
            <person name="Ma L."/>
            <person name="Liu K.-W."/>
            <person name="Li Z."/>
            <person name="Hsiao Y.-Y."/>
            <person name="Qi Y."/>
            <person name="Fu T."/>
            <person name="Tang G."/>
            <person name="Zhang D."/>
            <person name="Sun W.-H."/>
            <person name="Liu D.-K."/>
            <person name="Li Y."/>
            <person name="Chen G.-Z."/>
            <person name="Liu X.-D."/>
            <person name="Liao X.-Y."/>
            <person name="Jiang Y.-T."/>
            <person name="Yu X."/>
            <person name="Hao Y."/>
            <person name="Huang J."/>
            <person name="Zhao X.-W."/>
            <person name="Ke S."/>
            <person name="Chen Y.-Y."/>
            <person name="Wu W.-L."/>
            <person name="Hsu J.-L."/>
            <person name="Lin Y.-F."/>
            <person name="Huang M.-D."/>
            <person name="Li C.-Y."/>
            <person name="Huang L."/>
            <person name="Wang Z.-W."/>
            <person name="Zhao X."/>
            <person name="Zhong W.-Y."/>
            <person name="Peng D.-H."/>
            <person name="Ahmad S."/>
            <person name="Lan S."/>
            <person name="Zhang J.-S."/>
            <person name="Tsai W.-C."/>
            <person name="Van De Peer Y."/>
            <person name="Liu Z.-J."/>
        </authorList>
    </citation>
    <scope>NUCLEOTIDE SEQUENCE</scope>
    <source>
        <strain evidence="2">CP</strain>
        <tissue evidence="2">Leaves</tissue>
    </source>
</reference>
<dbReference type="InterPro" id="IPR029062">
    <property type="entry name" value="Class_I_gatase-like"/>
</dbReference>
<dbReference type="Proteomes" id="UP001180020">
    <property type="component" value="Unassembled WGS sequence"/>
</dbReference>
<protein>
    <submittedName>
        <fullName evidence="2">Gamma-glutamyl hydrolase</fullName>
    </submittedName>
</protein>
<feature type="compositionally biased region" description="Polar residues" evidence="1">
    <location>
        <begin position="8"/>
        <end position="18"/>
    </location>
</feature>
<proteinExistence type="predicted"/>
<name>A0AAV9FLT7_ACOCL</name>
<dbReference type="PANTHER" id="PTHR11315">
    <property type="entry name" value="PROTEASE FAMILY C26 GAMMA-GLUTAMYL HYDROLASE"/>
    <property type="match status" value="1"/>
</dbReference>
<dbReference type="AlphaFoldDB" id="A0AAV9FLT7"/>
<dbReference type="GO" id="GO:0005773">
    <property type="term" value="C:vacuole"/>
    <property type="evidence" value="ECO:0007669"/>
    <property type="project" value="TreeGrafter"/>
</dbReference>
<dbReference type="EMBL" id="JAUJYO010000001">
    <property type="protein sequence ID" value="KAK1326893.1"/>
    <property type="molecule type" value="Genomic_DNA"/>
</dbReference>
<dbReference type="PANTHER" id="PTHR11315:SF0">
    <property type="entry name" value="FOLATE GAMMA-GLUTAMYL HYDROLASE"/>
    <property type="match status" value="1"/>
</dbReference>
<sequence>MKLHPSLSRRTYSSSPASVSGLEVTQAPSATTKNKSQIQMDKHISNSIWISIVLAFSVVTSEPTAAKSIRLPSEDNFRVSASCPAPDPALYYRPVIGMLSHPGDGASGRLSNTTDASYIAASYIKFVESAGARVIPLMYNEPPEILSEVDE</sequence>
<dbReference type="InterPro" id="IPR015527">
    <property type="entry name" value="Pept_C26_g-glut_hydrolase"/>
</dbReference>
<feature type="compositionally biased region" description="Polar residues" evidence="1">
    <location>
        <begin position="26"/>
        <end position="38"/>
    </location>
</feature>